<organism evidence="2 3">
    <name type="scientific">Kibdelosporangium banguiense</name>
    <dbReference type="NCBI Taxonomy" id="1365924"/>
    <lineage>
        <taxon>Bacteria</taxon>
        <taxon>Bacillati</taxon>
        <taxon>Actinomycetota</taxon>
        <taxon>Actinomycetes</taxon>
        <taxon>Pseudonocardiales</taxon>
        <taxon>Pseudonocardiaceae</taxon>
        <taxon>Kibdelosporangium</taxon>
    </lineage>
</organism>
<evidence type="ECO:0000256" key="1">
    <source>
        <dbReference type="SAM" id="MobiDB-lite"/>
    </source>
</evidence>
<comment type="caution">
    <text evidence="2">The sequence shown here is derived from an EMBL/GenBank/DDBJ whole genome shotgun (WGS) entry which is preliminary data.</text>
</comment>
<reference evidence="2 3" key="1">
    <citation type="submission" date="2021-03" db="EMBL/GenBank/DDBJ databases">
        <title>Sequencing the genomes of 1000 actinobacteria strains.</title>
        <authorList>
            <person name="Klenk H.-P."/>
        </authorList>
    </citation>
    <scope>NUCLEOTIDE SEQUENCE [LARGE SCALE GENOMIC DNA]</scope>
    <source>
        <strain evidence="2 3">DSM 46670</strain>
    </source>
</reference>
<evidence type="ECO:0000313" key="2">
    <source>
        <dbReference type="EMBL" id="MBP2331253.1"/>
    </source>
</evidence>
<gene>
    <name evidence="2" type="ORF">JOF56_011638</name>
</gene>
<protein>
    <submittedName>
        <fullName evidence="2">Uncharacterized protein</fullName>
    </submittedName>
</protein>
<accession>A0ABS4U4X2</accession>
<proteinExistence type="predicted"/>
<dbReference type="Proteomes" id="UP001519332">
    <property type="component" value="Unassembled WGS sequence"/>
</dbReference>
<evidence type="ECO:0000313" key="3">
    <source>
        <dbReference type="Proteomes" id="UP001519332"/>
    </source>
</evidence>
<sequence>MPERTVLQRAANVARLLGDTNHAEAFADADQNHQAGGVCAAGLSGRTCPVEQLAHSYLDEHTDGDNIVMHIGPTDEQARRLDKARSIFDKFRDDLQLAAIAQLTDQNRMLRNDLDGRVRALAVALGTKPDNTPTGGLYRMCQEVADMRNERDLLLWLHAEAVHERDVAKVDAAIEISADEWRAALDAYRDLLGCIWLYVNWRYVTKQLETVQKDLWADAVDQFGDPDERRPGKADRWWRDDSPAEPRTWRDREGSIWRPNPNGTYTAYEPFDGQPCAPVGEYCHWHLGRVERELGPLTAVTEEADRG</sequence>
<feature type="region of interest" description="Disordered" evidence="1">
    <location>
        <begin position="226"/>
        <end position="255"/>
    </location>
</feature>
<name>A0ABS4U4X2_9PSEU</name>
<dbReference type="RefSeq" id="WP_209647868.1">
    <property type="nucleotide sequence ID" value="NZ_JAGINW010000001.1"/>
</dbReference>
<keyword evidence="3" id="KW-1185">Reference proteome</keyword>
<dbReference type="EMBL" id="JAGINW010000001">
    <property type="protein sequence ID" value="MBP2331253.1"/>
    <property type="molecule type" value="Genomic_DNA"/>
</dbReference>